<dbReference type="CDD" id="cd08645">
    <property type="entry name" value="FMT_core_GART"/>
    <property type="match status" value="1"/>
</dbReference>
<comment type="caution">
    <text evidence="8">The sequence shown here is derived from an EMBL/GenBank/DDBJ whole genome shotgun (WGS) entry which is preliminary data.</text>
</comment>
<dbReference type="EC" id="2.1.2.2" evidence="6"/>
<dbReference type="InterPro" id="IPR004607">
    <property type="entry name" value="GART"/>
</dbReference>
<comment type="pathway">
    <text evidence="1 6">Purine metabolism; IMP biosynthesis via de novo pathway; N(2)-formyl-N(1)-(5-phospho-D-ribosyl)glycinamide from N(1)-(5-phospho-D-ribosyl)glycinamide (10-formyl THF route): step 1/1.</text>
</comment>
<dbReference type="InterPro" id="IPR001555">
    <property type="entry name" value="GART_AS"/>
</dbReference>
<evidence type="ECO:0000256" key="1">
    <source>
        <dbReference type="ARBA" id="ARBA00005054"/>
    </source>
</evidence>
<evidence type="ECO:0000256" key="2">
    <source>
        <dbReference type="ARBA" id="ARBA00022679"/>
    </source>
</evidence>
<keyword evidence="3 6" id="KW-0658">Purine biosynthesis</keyword>
<evidence type="ECO:0000256" key="5">
    <source>
        <dbReference type="ARBA" id="ARBA00047664"/>
    </source>
</evidence>
<name>A0ABQ3L2W5_9ALTE</name>
<feature type="binding site" evidence="6">
    <location>
        <begin position="90"/>
        <end position="93"/>
    </location>
    <ligand>
        <name>(6R)-10-formyltetrahydrofolate</name>
        <dbReference type="ChEBI" id="CHEBI:195366"/>
    </ligand>
</feature>
<feature type="active site" description="Proton donor" evidence="6">
    <location>
        <position position="109"/>
    </location>
</feature>
<dbReference type="Proteomes" id="UP000659697">
    <property type="component" value="Unassembled WGS sequence"/>
</dbReference>
<evidence type="ECO:0000313" key="9">
    <source>
        <dbReference type="Proteomes" id="UP000659697"/>
    </source>
</evidence>
<dbReference type="HAMAP" id="MF_01930">
    <property type="entry name" value="PurN"/>
    <property type="match status" value="1"/>
</dbReference>
<dbReference type="SUPFAM" id="SSF53328">
    <property type="entry name" value="Formyltransferase"/>
    <property type="match status" value="1"/>
</dbReference>
<proteinExistence type="inferred from homology"/>
<evidence type="ECO:0000256" key="3">
    <source>
        <dbReference type="ARBA" id="ARBA00022755"/>
    </source>
</evidence>
<comment type="function">
    <text evidence="6">Catalyzes the transfer of a formyl group from 10-formyltetrahydrofolate to 5-phospho-ribosyl-glycinamide (GAR), producing 5-phospho-ribosyl-N-formylglycinamide (FGAR) and tetrahydrofolate.</text>
</comment>
<feature type="binding site" evidence="6">
    <location>
        <position position="107"/>
    </location>
    <ligand>
        <name>(6R)-10-formyltetrahydrofolate</name>
        <dbReference type="ChEBI" id="CHEBI:195366"/>
    </ligand>
</feature>
<evidence type="ECO:0000259" key="7">
    <source>
        <dbReference type="Pfam" id="PF00551"/>
    </source>
</evidence>
<protein>
    <recommendedName>
        <fullName evidence="6">Phosphoribosylglycinamide formyltransferase</fullName>
        <ecNumber evidence="6">2.1.2.2</ecNumber>
    </recommendedName>
    <alternativeName>
        <fullName evidence="6">5'-phosphoribosylglycinamide transformylase</fullName>
    </alternativeName>
    <alternativeName>
        <fullName evidence="6">GAR transformylase</fullName>
        <shortName evidence="6">GART</shortName>
    </alternativeName>
</protein>
<dbReference type="InterPro" id="IPR036477">
    <property type="entry name" value="Formyl_transf_N_sf"/>
</dbReference>
<sequence>MKAIVVLISGNGSNLQAIIDGCAKGLIPGRITGVIANKASAFGLQRAKAAGIATQVVSHKDYADRQCYDAALQTAIESFDAELIVLAGFMRILTPGFVQHFSGKLLNIHPSLLPKYQGLDTHQRAIAAGDTEHGCSVHFVTEQLDGGPVILQAKVPIFPGDDASTVAERVHEQEHLIYPLVVRWFCQNRLQQRMNEAWLDGNLLPAQGYAQDEDDSAVAL</sequence>
<dbReference type="Pfam" id="PF00551">
    <property type="entry name" value="Formyl_trans_N"/>
    <property type="match status" value="1"/>
</dbReference>
<dbReference type="NCBIfam" id="TIGR00639">
    <property type="entry name" value="PurN"/>
    <property type="match status" value="1"/>
</dbReference>
<organism evidence="8 9">
    <name type="scientific">Alishewanella longhuensis</name>
    <dbReference type="NCBI Taxonomy" id="1091037"/>
    <lineage>
        <taxon>Bacteria</taxon>
        <taxon>Pseudomonadati</taxon>
        <taxon>Pseudomonadota</taxon>
        <taxon>Gammaproteobacteria</taxon>
        <taxon>Alteromonadales</taxon>
        <taxon>Alteromonadaceae</taxon>
        <taxon>Alishewanella</taxon>
    </lineage>
</organism>
<evidence type="ECO:0000313" key="8">
    <source>
        <dbReference type="EMBL" id="GHG70037.1"/>
    </source>
</evidence>
<dbReference type="PANTHER" id="PTHR43369:SF2">
    <property type="entry name" value="PHOSPHORIBOSYLGLYCINAMIDE FORMYLTRANSFERASE"/>
    <property type="match status" value="1"/>
</dbReference>
<dbReference type="Gene3D" id="3.40.50.170">
    <property type="entry name" value="Formyl transferase, N-terminal domain"/>
    <property type="match status" value="1"/>
</dbReference>
<feature type="binding site" evidence="6">
    <location>
        <begin position="12"/>
        <end position="14"/>
    </location>
    <ligand>
        <name>N(1)-(5-phospho-beta-D-ribosyl)glycinamide</name>
        <dbReference type="ChEBI" id="CHEBI:143788"/>
    </ligand>
</feature>
<evidence type="ECO:0000256" key="6">
    <source>
        <dbReference type="HAMAP-Rule" id="MF_01930"/>
    </source>
</evidence>
<comment type="catalytic activity">
    <reaction evidence="5 6">
        <text>N(1)-(5-phospho-beta-D-ribosyl)glycinamide + (6R)-10-formyltetrahydrofolate = N(2)-formyl-N(1)-(5-phospho-beta-D-ribosyl)glycinamide + (6S)-5,6,7,8-tetrahydrofolate + H(+)</text>
        <dbReference type="Rhea" id="RHEA:15053"/>
        <dbReference type="ChEBI" id="CHEBI:15378"/>
        <dbReference type="ChEBI" id="CHEBI:57453"/>
        <dbReference type="ChEBI" id="CHEBI:143788"/>
        <dbReference type="ChEBI" id="CHEBI:147286"/>
        <dbReference type="ChEBI" id="CHEBI:195366"/>
        <dbReference type="EC" id="2.1.2.2"/>
    </reaction>
</comment>
<dbReference type="PROSITE" id="PS00373">
    <property type="entry name" value="GART"/>
    <property type="match status" value="1"/>
</dbReference>
<keyword evidence="9" id="KW-1185">Reference proteome</keyword>
<dbReference type="InterPro" id="IPR002376">
    <property type="entry name" value="Formyl_transf_N"/>
</dbReference>
<accession>A0ABQ3L2W5</accession>
<feature type="binding site" evidence="6">
    <location>
        <position position="65"/>
    </location>
    <ligand>
        <name>(6R)-10-formyltetrahydrofolate</name>
        <dbReference type="ChEBI" id="CHEBI:195366"/>
    </ligand>
</feature>
<feature type="site" description="Raises pKa of active site His" evidence="6">
    <location>
        <position position="145"/>
    </location>
</feature>
<dbReference type="EMBL" id="BNAO01000004">
    <property type="protein sequence ID" value="GHG70037.1"/>
    <property type="molecule type" value="Genomic_DNA"/>
</dbReference>
<feature type="domain" description="Formyl transferase N-terminal" evidence="7">
    <location>
        <begin position="3"/>
        <end position="182"/>
    </location>
</feature>
<comment type="similarity">
    <text evidence="4 6">Belongs to the GART family.</text>
</comment>
<gene>
    <name evidence="6 8" type="primary">purN</name>
    <name evidence="8" type="ORF">GCM10010919_20410</name>
</gene>
<evidence type="ECO:0000256" key="4">
    <source>
        <dbReference type="ARBA" id="ARBA00038440"/>
    </source>
</evidence>
<keyword evidence="2 6" id="KW-0808">Transferase</keyword>
<dbReference type="RefSeq" id="WP_189432900.1">
    <property type="nucleotide sequence ID" value="NZ_BNAO01000004.1"/>
</dbReference>
<reference evidence="9" key="1">
    <citation type="journal article" date="2019" name="Int. J. Syst. Evol. Microbiol.">
        <title>The Global Catalogue of Microorganisms (GCM) 10K type strain sequencing project: providing services to taxonomists for standard genome sequencing and annotation.</title>
        <authorList>
            <consortium name="The Broad Institute Genomics Platform"/>
            <consortium name="The Broad Institute Genome Sequencing Center for Infectious Disease"/>
            <person name="Wu L."/>
            <person name="Ma J."/>
        </authorList>
    </citation>
    <scope>NUCLEOTIDE SEQUENCE [LARGE SCALE GENOMIC DNA]</scope>
    <source>
        <strain evidence="9">CGMCC 1.7003</strain>
    </source>
</reference>
<dbReference type="PANTHER" id="PTHR43369">
    <property type="entry name" value="PHOSPHORIBOSYLGLYCINAMIDE FORMYLTRANSFERASE"/>
    <property type="match status" value="1"/>
</dbReference>